<reference evidence="4 5" key="1">
    <citation type="journal article" date="2012" name="BMC Genomics">
        <title>Comparative genomics of the white-rot fungi, Phanerochaete carnosa and P. chrysosporium, to elucidate the genetic basis of the distinct wood types they colonize.</title>
        <authorList>
            <person name="Suzuki H."/>
            <person name="MacDonald J."/>
            <person name="Syed K."/>
            <person name="Salamov A."/>
            <person name="Hori C."/>
            <person name="Aerts A."/>
            <person name="Henrissat B."/>
            <person name="Wiebenga A."/>
            <person name="vanKuyk P.A."/>
            <person name="Barry K."/>
            <person name="Lindquist E."/>
            <person name="LaButti K."/>
            <person name="Lapidus A."/>
            <person name="Lucas S."/>
            <person name="Coutinho P."/>
            <person name="Gong Y."/>
            <person name="Samejima M."/>
            <person name="Mahadevan R."/>
            <person name="Abou-Zaid M."/>
            <person name="de Vries R.P."/>
            <person name="Igarashi K."/>
            <person name="Yadav J.S."/>
            <person name="Grigoriev I.V."/>
            <person name="Master E.R."/>
        </authorList>
    </citation>
    <scope>NUCLEOTIDE SEQUENCE [LARGE SCALE GENOMIC DNA]</scope>
    <source>
        <strain evidence="4 5">HHB-10118-sp</strain>
    </source>
</reference>
<keyword evidence="5" id="KW-1185">Reference proteome</keyword>
<dbReference type="RefSeq" id="XP_007394014.1">
    <property type="nucleotide sequence ID" value="XM_007393952.1"/>
</dbReference>
<feature type="region of interest" description="Disordered" evidence="2">
    <location>
        <begin position="1"/>
        <end position="44"/>
    </location>
</feature>
<dbReference type="EMBL" id="JH930470">
    <property type="protein sequence ID" value="EKM58716.1"/>
    <property type="molecule type" value="Genomic_DNA"/>
</dbReference>
<dbReference type="OrthoDB" id="2428527at2759"/>
<dbReference type="InterPro" id="IPR050987">
    <property type="entry name" value="AtrR-like"/>
</dbReference>
<dbReference type="PANTHER" id="PTHR46910">
    <property type="entry name" value="TRANSCRIPTION FACTOR PDR1"/>
    <property type="match status" value="1"/>
</dbReference>
<dbReference type="HOGENOM" id="CLU_006019_2_2_1"/>
<dbReference type="AlphaFoldDB" id="K5V7G7"/>
<feature type="region of interest" description="Disordered" evidence="2">
    <location>
        <begin position="696"/>
        <end position="727"/>
    </location>
</feature>
<proteinExistence type="predicted"/>
<keyword evidence="1" id="KW-0539">Nucleus</keyword>
<dbReference type="PANTHER" id="PTHR46910:SF38">
    <property type="entry name" value="ZN(2)-C6 FUNGAL-TYPE DOMAIN-CONTAINING PROTEIN"/>
    <property type="match status" value="1"/>
</dbReference>
<dbReference type="SMART" id="SM00906">
    <property type="entry name" value="Fungal_trans"/>
    <property type="match status" value="1"/>
</dbReference>
<gene>
    <name evidence="4" type="ORF">PHACADRAFT_90910</name>
</gene>
<evidence type="ECO:0000313" key="4">
    <source>
        <dbReference type="EMBL" id="EKM58716.1"/>
    </source>
</evidence>
<feature type="region of interest" description="Disordered" evidence="2">
    <location>
        <begin position="585"/>
        <end position="606"/>
    </location>
</feature>
<name>K5V7G7_PHACS</name>
<evidence type="ECO:0000256" key="1">
    <source>
        <dbReference type="ARBA" id="ARBA00023242"/>
    </source>
</evidence>
<dbReference type="InterPro" id="IPR007219">
    <property type="entry name" value="XnlR_reg_dom"/>
</dbReference>
<dbReference type="GO" id="GO:0003677">
    <property type="term" value="F:DNA binding"/>
    <property type="evidence" value="ECO:0007669"/>
    <property type="project" value="InterPro"/>
</dbReference>
<evidence type="ECO:0000259" key="3">
    <source>
        <dbReference type="SMART" id="SM00906"/>
    </source>
</evidence>
<dbReference type="GO" id="GO:0006351">
    <property type="term" value="P:DNA-templated transcription"/>
    <property type="evidence" value="ECO:0007669"/>
    <property type="project" value="InterPro"/>
</dbReference>
<feature type="compositionally biased region" description="Polar residues" evidence="2">
    <location>
        <begin position="547"/>
        <end position="561"/>
    </location>
</feature>
<dbReference type="CDD" id="cd12148">
    <property type="entry name" value="fungal_TF_MHR"/>
    <property type="match status" value="1"/>
</dbReference>
<dbReference type="Proteomes" id="UP000008370">
    <property type="component" value="Unassembled WGS sequence"/>
</dbReference>
<dbReference type="Pfam" id="PF04082">
    <property type="entry name" value="Fungal_trans"/>
    <property type="match status" value="1"/>
</dbReference>
<feature type="region of interest" description="Disordered" evidence="2">
    <location>
        <begin position="531"/>
        <end position="565"/>
    </location>
</feature>
<dbReference type="GO" id="GO:0008270">
    <property type="term" value="F:zinc ion binding"/>
    <property type="evidence" value="ECO:0007669"/>
    <property type="project" value="InterPro"/>
</dbReference>
<protein>
    <recommendedName>
        <fullName evidence="3">Xylanolytic transcriptional activator regulatory domain-containing protein</fullName>
    </recommendedName>
</protein>
<sequence>MLLNAHGIPTDTAEVSRPSTRPPTPTRPSSTALSPDPEAFVADEEKDETTELIKSFKGMGLHREDVNHIGRSSNLTLIRTAIDVKQDFVLNSQKAAVVNLKAPVLTFRRPEFWATRTALMKELVAKYFEFRQPLSPLLHRPTFEQGIQSGLHLHNEGFGATVLLVCALGAKFSDDPVGMSPGARDSHWVGWRWFEQVRAKRRHISLTAATLYDLQTAYLAAAYIGGSAMPFTNLALLGHALRLAQDMGLHRKNTYSATPTVDGELRKRAFWSLLSMEYGMCMVMGRPCSLQDDDFDVDYPVECDDEYWVNDDPKLAFKQPEGKPSSVTYFIWTLRQTRIAGSILRSLYSLRAPKVLADADRAQHIVSELDSELNKLVDSIPTHLKLDSDQSDPIFAGQSILLYTSSHLLRIMIHRPFIPLLRKPSSLPIPSFTICTNAARACAQLLHRHHQRFGAEYALPAAQLILLTSAIILLLNIWGGKRAGSAVDTAREMEEVDKVLNMFKAMETRHISAGRLWDILHDLKTVVDEPVQQQARMQKRRREEDTGTANDSSADAGTNVQPPRKKLYERGTLAPSAFASMSSSASLDVGPDVPIPGGAPADSPTGPDIDFSLFWQSLGIQPGAGDQGAIFPTSADASAMLADPDLESLFAGLLPAPSVYDDQLAGLSQDATVHSDLFAPSAMSGSFFTQSGTFADPGPSSAVHQGADRPFAHGPEPMWETEQGDIS</sequence>
<evidence type="ECO:0000313" key="5">
    <source>
        <dbReference type="Proteomes" id="UP000008370"/>
    </source>
</evidence>
<dbReference type="GeneID" id="18920710"/>
<feature type="domain" description="Xylanolytic transcriptional activator regulatory" evidence="3">
    <location>
        <begin position="233"/>
        <end position="306"/>
    </location>
</feature>
<organism evidence="4 5">
    <name type="scientific">Phanerochaete carnosa (strain HHB-10118-sp)</name>
    <name type="common">White-rot fungus</name>
    <name type="synonym">Peniophora carnosa</name>
    <dbReference type="NCBI Taxonomy" id="650164"/>
    <lineage>
        <taxon>Eukaryota</taxon>
        <taxon>Fungi</taxon>
        <taxon>Dikarya</taxon>
        <taxon>Basidiomycota</taxon>
        <taxon>Agaricomycotina</taxon>
        <taxon>Agaricomycetes</taxon>
        <taxon>Polyporales</taxon>
        <taxon>Phanerochaetaceae</taxon>
        <taxon>Phanerochaete</taxon>
    </lineage>
</organism>
<dbReference type="InParanoid" id="K5V7G7"/>
<dbReference type="GO" id="GO:0003700">
    <property type="term" value="F:DNA-binding transcription factor activity"/>
    <property type="evidence" value="ECO:0007669"/>
    <property type="project" value="InterPro"/>
</dbReference>
<evidence type="ECO:0000256" key="2">
    <source>
        <dbReference type="SAM" id="MobiDB-lite"/>
    </source>
</evidence>
<accession>K5V7G7</accession>
<dbReference type="KEGG" id="pco:PHACADRAFT_90910"/>